<proteinExistence type="predicted"/>
<dbReference type="AlphaFoldDB" id="A0A1F5L2D7"/>
<evidence type="ECO:0000256" key="1">
    <source>
        <dbReference type="SAM" id="MobiDB-lite"/>
    </source>
</evidence>
<dbReference type="GeneID" id="34582027"/>
<feature type="compositionally biased region" description="Basic and acidic residues" evidence="1">
    <location>
        <begin position="15"/>
        <end position="26"/>
    </location>
</feature>
<evidence type="ECO:0000313" key="2">
    <source>
        <dbReference type="EMBL" id="OGE47393.1"/>
    </source>
</evidence>
<evidence type="ECO:0000313" key="3">
    <source>
        <dbReference type="Proteomes" id="UP000177622"/>
    </source>
</evidence>
<accession>A0A1F5L2D7</accession>
<dbReference type="RefSeq" id="XP_022482852.1">
    <property type="nucleotide sequence ID" value="XM_022637293.1"/>
</dbReference>
<gene>
    <name evidence="2" type="ORF">PENARI_c046G03311</name>
</gene>
<keyword evidence="3" id="KW-1185">Reference proteome</keyword>
<dbReference type="OrthoDB" id="4303701at2759"/>
<organism evidence="2 3">
    <name type="scientific">Penicillium arizonense</name>
    <dbReference type="NCBI Taxonomy" id="1835702"/>
    <lineage>
        <taxon>Eukaryota</taxon>
        <taxon>Fungi</taxon>
        <taxon>Dikarya</taxon>
        <taxon>Ascomycota</taxon>
        <taxon>Pezizomycotina</taxon>
        <taxon>Eurotiomycetes</taxon>
        <taxon>Eurotiomycetidae</taxon>
        <taxon>Eurotiales</taxon>
        <taxon>Aspergillaceae</taxon>
        <taxon>Penicillium</taxon>
    </lineage>
</organism>
<dbReference type="Proteomes" id="UP000177622">
    <property type="component" value="Unassembled WGS sequence"/>
</dbReference>
<feature type="region of interest" description="Disordered" evidence="1">
    <location>
        <begin position="15"/>
        <end position="45"/>
    </location>
</feature>
<comment type="caution">
    <text evidence="2">The sequence shown here is derived from an EMBL/GenBank/DDBJ whole genome shotgun (WGS) entry which is preliminary data.</text>
</comment>
<sequence>MPVLCRQLTHSAREELDTMPLLDRRPNTQPSRKPKGANSLTQSTLQREQTMLRLRLRQRCLKLETWWTPLTAFGAHNDNSEGMVEYEKAIATEEVRQEWVS</sequence>
<name>A0A1F5L2D7_PENAI</name>
<reference evidence="2 3" key="1">
    <citation type="journal article" date="2016" name="Sci. Rep.">
        <title>Penicillium arizonense, a new, genome sequenced fungal species, reveals a high chemical diversity in secreted metabolites.</title>
        <authorList>
            <person name="Grijseels S."/>
            <person name="Nielsen J.C."/>
            <person name="Randelovic M."/>
            <person name="Nielsen J."/>
            <person name="Nielsen K.F."/>
            <person name="Workman M."/>
            <person name="Frisvad J.C."/>
        </authorList>
    </citation>
    <scope>NUCLEOTIDE SEQUENCE [LARGE SCALE GENOMIC DNA]</scope>
    <source>
        <strain evidence="2 3">CBS 141311</strain>
    </source>
</reference>
<dbReference type="EMBL" id="LXJU01000046">
    <property type="protein sequence ID" value="OGE47393.1"/>
    <property type="molecule type" value="Genomic_DNA"/>
</dbReference>
<protein>
    <submittedName>
        <fullName evidence="2">Uncharacterized protein</fullName>
    </submittedName>
</protein>